<dbReference type="GO" id="GO:0008203">
    <property type="term" value="P:cholesterol metabolic process"/>
    <property type="evidence" value="ECO:0007669"/>
    <property type="project" value="UniProtKB-KW"/>
</dbReference>
<evidence type="ECO:0000256" key="11">
    <source>
        <dbReference type="ARBA" id="ARBA00023157"/>
    </source>
</evidence>
<keyword evidence="14" id="KW-0753">Steroid metabolism</keyword>
<evidence type="ECO:0000256" key="3">
    <source>
        <dbReference type="ARBA" id="ARBA00022448"/>
    </source>
</evidence>
<evidence type="ECO:0000256" key="4">
    <source>
        <dbReference type="ARBA" id="ARBA00022548"/>
    </source>
</evidence>
<dbReference type="InterPro" id="IPR032190">
    <property type="entry name" value="NPC1_N"/>
</dbReference>
<evidence type="ECO:0000256" key="13">
    <source>
        <dbReference type="ARBA" id="ARBA00023180"/>
    </source>
</evidence>
<feature type="transmembrane region" description="Helical" evidence="17">
    <location>
        <begin position="1220"/>
        <end position="1242"/>
    </location>
</feature>
<keyword evidence="6 18" id="KW-0732">Signal</keyword>
<feature type="transmembrane region" description="Helical" evidence="17">
    <location>
        <begin position="652"/>
        <end position="671"/>
    </location>
</feature>
<evidence type="ECO:0000256" key="1">
    <source>
        <dbReference type="ARBA" id="ARBA00004127"/>
    </source>
</evidence>
<feature type="transmembrane region" description="Helical" evidence="17">
    <location>
        <begin position="1178"/>
        <end position="1199"/>
    </location>
</feature>
<evidence type="ECO:0000256" key="14">
    <source>
        <dbReference type="ARBA" id="ARBA00023221"/>
    </source>
</evidence>
<feature type="transmembrane region" description="Helical" evidence="17">
    <location>
        <begin position="306"/>
        <end position="328"/>
    </location>
</feature>
<feature type="transmembrane region" description="Helical" evidence="17">
    <location>
        <begin position="715"/>
        <end position="737"/>
    </location>
</feature>
<evidence type="ECO:0000256" key="15">
    <source>
        <dbReference type="ARBA" id="ARBA00034049"/>
    </source>
</evidence>
<evidence type="ECO:0000256" key="16">
    <source>
        <dbReference type="SAM" id="MobiDB-lite"/>
    </source>
</evidence>
<protein>
    <recommendedName>
        <fullName evidence="19">SSD domain-containing protein</fullName>
    </recommendedName>
</protein>
<feature type="chain" id="PRO_5004591208" description="SSD domain-containing protein" evidence="18">
    <location>
        <begin position="22"/>
        <end position="1323"/>
    </location>
</feature>
<feature type="transmembrane region" description="Helical" evidence="17">
    <location>
        <begin position="683"/>
        <end position="709"/>
    </location>
</feature>
<evidence type="ECO:0000256" key="12">
    <source>
        <dbReference type="ARBA" id="ARBA00023166"/>
    </source>
</evidence>
<dbReference type="GO" id="GO:0015918">
    <property type="term" value="P:sterol transport"/>
    <property type="evidence" value="ECO:0007669"/>
    <property type="project" value="TreeGrafter"/>
</dbReference>
<dbReference type="HOGENOM" id="CLU_002359_0_0_1"/>
<feature type="transmembrane region" description="Helical" evidence="17">
    <location>
        <begin position="867"/>
        <end position="884"/>
    </location>
</feature>
<sequence length="1323" mass="147993">MDSKITITSILVTLILKIVTGESSLTQPTTSPLQAQALPSSPEAKCVLGGICGHGGTFQSPIPCYEPHTPQPIANETYRATLKELCPNLFLNNDNPPVCCSLEQIDALEKSYEAPNQFLGRCPSCFYNWKQIFCEMTCSSRQSQFINITKVVPLESSPEKLQVQNTTYFMSETFAKGLHQSCKSVQTPLNLPALTIMCGITDDGECTYRKWLNFMGLSHRSGGHSPVQINFTFTQETQITTNDGLKFYPMSAQPIPCHKSIGLGFDPCSCSDCEQTCAIDVLPRSARKLPPPPEPFTFFGHPAAAIIGYLLFALIFSTSSVYFINLFLKKNKSLSHDFIGPIAAATPPASPSREVASISSDGKSTEEKLSLGLQFELFFEKWFTRWGIYVADHPIPIMVISLVASIILACGLATIKVTTDPVDLWVSAGSQARQDMEYFQSNFFKFHRIEQIIATPTDNSYFRANYTSNGKVKSDRFGPAFRRQFLKDVLALQKEIENMQVTNGDHTVSLKDVCYKPLGSTCATQSVFTYFHDDPNEIDDENYLHKVVSCPSNPTILSDDKFLCMKNGSIPLIYPEATLGGFNNNTYREAQALIIIFPILNFPDPKQNSDAIAWEQGFLDLVKNYSNPNVKIAFKAEKSIEDEIDRQSQSDVVTIGVSYLIMFVYILLALGENSNINTLLIDARFTLGFVGVLIVLLSVMSSLGFFFYLGIPATLIIVEVIPFLVLAVGVDNIFILVQTFQRDERRPDETINQQIGRVVGEIAPSMLLSSLSMSSCFFIGALTPMPAVRIFALYAAVALVINFILQMTCFLSIFVLDTRRQASNRLDVFCCIKTKKSTKSSNLNNGMLYGFFRDIYSPFLLKDVTRFIVLIIFGGWFCASIVSLDQIHIGLEQEVSMPDDSYMMDYFAFYKSYFQVGPPVYFMITDGYNYSDPVAQNRLCGESTCDKDSVLKILNYFSTKTSESYLASRPSFWLSDYNQYLRSDTCCKKYENGSQCLTNELECETCLDDMRIRPMGKEFDQYLPFFLNQNPGEECLSGGKALFSGSVKLVKDSKGDLRAGPTFLMAYRKSLKTSKDFYESLRISRQIADKLTKKLQKSGLTKATVRTYSFTDVFYEQYLTMWSDTARSLSLSIGAVFIVTYLFFGLDFYSASIVAFTIIMIIVNLMGMMHWWDISLNAISLVNLVVGVGISVEFCSHLVRTYTISPAATRMQRAHEALSTMGSSILSGITLTDCGILVLAFAKSKIFQIFYFRMYLGIILLGTLHSLIFLPVLLSIIGPPLNEQRLTLMANKSKSSSSFQVASELSSSKYRENDSKKEQNEKC</sequence>
<feature type="transmembrane region" description="Helical" evidence="17">
    <location>
        <begin position="1153"/>
        <end position="1172"/>
    </location>
</feature>
<dbReference type="SUPFAM" id="SSF82866">
    <property type="entry name" value="Multidrug efflux transporter AcrB transmembrane domain"/>
    <property type="match status" value="2"/>
</dbReference>
<evidence type="ECO:0000313" key="21">
    <source>
        <dbReference type="Proteomes" id="UP000015104"/>
    </source>
</evidence>
<comment type="similarity">
    <text evidence="2">Belongs to the patched family.</text>
</comment>
<dbReference type="eggNOG" id="KOG1933">
    <property type="taxonomic scope" value="Eukaryota"/>
</dbReference>
<feature type="signal peptide" evidence="18">
    <location>
        <begin position="1"/>
        <end position="21"/>
    </location>
</feature>
<feature type="domain" description="SSD" evidence="19">
    <location>
        <begin position="651"/>
        <end position="816"/>
    </location>
</feature>
<dbReference type="PANTHER" id="PTHR45727:SF2">
    <property type="entry name" value="NPC INTRACELLULAR CHOLESTEROL TRANSPORTER 1"/>
    <property type="match status" value="1"/>
</dbReference>
<dbReference type="Gene3D" id="1.20.1640.10">
    <property type="entry name" value="Multidrug efflux transporter AcrB transmembrane domain"/>
    <property type="match status" value="2"/>
</dbReference>
<dbReference type="Pfam" id="PF16414">
    <property type="entry name" value="NPC1_N"/>
    <property type="match status" value="1"/>
</dbReference>
<feature type="transmembrane region" description="Helical" evidence="17">
    <location>
        <begin position="758"/>
        <end position="780"/>
    </location>
</feature>
<feature type="transmembrane region" description="Helical" evidence="17">
    <location>
        <begin position="1129"/>
        <end position="1146"/>
    </location>
</feature>
<keyword evidence="9" id="KW-0443">Lipid metabolism</keyword>
<dbReference type="Pfam" id="PF12349">
    <property type="entry name" value="Sterol-sensing"/>
    <property type="match status" value="1"/>
</dbReference>
<evidence type="ECO:0000259" key="19">
    <source>
        <dbReference type="PROSITE" id="PS50156"/>
    </source>
</evidence>
<feature type="transmembrane region" description="Helical" evidence="17">
    <location>
        <begin position="395"/>
        <end position="415"/>
    </location>
</feature>
<evidence type="ECO:0000313" key="20">
    <source>
        <dbReference type="EnsemblMetazoa" id="tetur05g01210.1"/>
    </source>
</evidence>
<evidence type="ECO:0000256" key="2">
    <source>
        <dbReference type="ARBA" id="ARBA00005585"/>
    </source>
</evidence>
<dbReference type="PANTHER" id="PTHR45727">
    <property type="entry name" value="NPC INTRACELLULAR CHOLESTEROL TRANSPORTER 1"/>
    <property type="match status" value="1"/>
</dbReference>
<feature type="compositionally biased region" description="Polar residues" evidence="16">
    <location>
        <begin position="1299"/>
        <end position="1308"/>
    </location>
</feature>
<dbReference type="InterPro" id="IPR053956">
    <property type="entry name" value="NPC1_MLD"/>
</dbReference>
<organism evidence="20 21">
    <name type="scientific">Tetranychus urticae</name>
    <name type="common">Two-spotted spider mite</name>
    <dbReference type="NCBI Taxonomy" id="32264"/>
    <lineage>
        <taxon>Eukaryota</taxon>
        <taxon>Metazoa</taxon>
        <taxon>Ecdysozoa</taxon>
        <taxon>Arthropoda</taxon>
        <taxon>Chelicerata</taxon>
        <taxon>Arachnida</taxon>
        <taxon>Acari</taxon>
        <taxon>Acariformes</taxon>
        <taxon>Trombidiformes</taxon>
        <taxon>Prostigmata</taxon>
        <taxon>Eleutherengona</taxon>
        <taxon>Raphignathae</taxon>
        <taxon>Tetranychoidea</taxon>
        <taxon>Tetranychidae</taxon>
        <taxon>Tetranychus</taxon>
    </lineage>
</organism>
<evidence type="ECO:0000256" key="9">
    <source>
        <dbReference type="ARBA" id="ARBA00023098"/>
    </source>
</evidence>
<keyword evidence="5 17" id="KW-0812">Transmembrane</keyword>
<dbReference type="Proteomes" id="UP000015104">
    <property type="component" value="Unassembled WGS sequence"/>
</dbReference>
<dbReference type="GO" id="GO:0015485">
    <property type="term" value="F:cholesterol binding"/>
    <property type="evidence" value="ECO:0007669"/>
    <property type="project" value="TreeGrafter"/>
</dbReference>
<proteinExistence type="inferred from homology"/>
<keyword evidence="10 17" id="KW-0472">Membrane</keyword>
<keyword evidence="4" id="KW-0153">Cholesterol metabolism</keyword>
<dbReference type="Pfam" id="PF22314">
    <property type="entry name" value="NPC1_MLD"/>
    <property type="match status" value="1"/>
</dbReference>
<feature type="transmembrane region" description="Helical" evidence="17">
    <location>
        <begin position="792"/>
        <end position="816"/>
    </location>
</feature>
<dbReference type="GO" id="GO:0042632">
    <property type="term" value="P:cholesterol homeostasis"/>
    <property type="evidence" value="ECO:0007669"/>
    <property type="project" value="TreeGrafter"/>
</dbReference>
<dbReference type="InterPro" id="IPR053958">
    <property type="entry name" value="HMGCR/SNAP/NPC1-like_SSD"/>
</dbReference>
<dbReference type="InterPro" id="IPR004765">
    <property type="entry name" value="NPC1-like"/>
</dbReference>
<evidence type="ECO:0000256" key="17">
    <source>
        <dbReference type="SAM" id="Phobius"/>
    </source>
</evidence>
<keyword evidence="3" id="KW-0813">Transport</keyword>
<evidence type="ECO:0000256" key="5">
    <source>
        <dbReference type="ARBA" id="ARBA00022692"/>
    </source>
</evidence>
<evidence type="ECO:0000256" key="6">
    <source>
        <dbReference type="ARBA" id="ARBA00022729"/>
    </source>
</evidence>
<name>T1K437_TETUR</name>
<dbReference type="PROSITE" id="PS50156">
    <property type="entry name" value="SSD"/>
    <property type="match status" value="1"/>
</dbReference>
<feature type="transmembrane region" description="Helical" evidence="17">
    <location>
        <begin position="1254"/>
        <end position="1277"/>
    </location>
</feature>
<keyword evidence="11" id="KW-1015">Disulfide bond</keyword>
<dbReference type="GO" id="GO:0030299">
    <property type="term" value="P:intestinal cholesterol absorption"/>
    <property type="evidence" value="ECO:0007669"/>
    <property type="project" value="TreeGrafter"/>
</dbReference>
<dbReference type="OrthoDB" id="6510177at2759"/>
<evidence type="ECO:0000256" key="10">
    <source>
        <dbReference type="ARBA" id="ARBA00023136"/>
    </source>
</evidence>
<evidence type="ECO:0000256" key="18">
    <source>
        <dbReference type="SAM" id="SignalP"/>
    </source>
</evidence>
<feature type="region of interest" description="Disordered" evidence="16">
    <location>
        <begin position="1294"/>
        <end position="1323"/>
    </location>
</feature>
<keyword evidence="13" id="KW-0325">Glycoprotein</keyword>
<dbReference type="GO" id="GO:0005886">
    <property type="term" value="C:plasma membrane"/>
    <property type="evidence" value="ECO:0007669"/>
    <property type="project" value="TreeGrafter"/>
</dbReference>
<reference evidence="21" key="1">
    <citation type="submission" date="2011-08" db="EMBL/GenBank/DDBJ databases">
        <authorList>
            <person name="Rombauts S."/>
        </authorList>
    </citation>
    <scope>NUCLEOTIDE SEQUENCE</scope>
    <source>
        <strain evidence="21">London</strain>
    </source>
</reference>
<accession>T1K437</accession>
<evidence type="ECO:0000256" key="7">
    <source>
        <dbReference type="ARBA" id="ARBA00022989"/>
    </source>
</evidence>
<comment type="subcellular location">
    <subcellularLocation>
        <location evidence="1">Endomembrane system</location>
        <topology evidence="1">Multi-pass membrane protein</topology>
    </subcellularLocation>
</comment>
<gene>
    <name evidence="20" type="primary">107360306</name>
</gene>
<keyword evidence="8" id="KW-0445">Lipid transport</keyword>
<dbReference type="EnsemblMetazoa" id="tetur05g01210.1">
    <property type="protein sequence ID" value="tetur05g01210.1"/>
    <property type="gene ID" value="tetur05g01210"/>
</dbReference>
<feature type="compositionally biased region" description="Basic and acidic residues" evidence="16">
    <location>
        <begin position="1309"/>
        <end position="1323"/>
    </location>
</feature>
<dbReference type="EMBL" id="CAEY01001565">
    <property type="status" value="NOT_ANNOTATED_CDS"/>
    <property type="molecule type" value="Genomic_DNA"/>
</dbReference>
<dbReference type="NCBIfam" id="TIGR00917">
    <property type="entry name" value="2A060601"/>
    <property type="match status" value="1"/>
</dbReference>
<dbReference type="InterPro" id="IPR000731">
    <property type="entry name" value="SSD"/>
</dbReference>
<dbReference type="GO" id="GO:0005319">
    <property type="term" value="F:lipid transporter activity"/>
    <property type="evidence" value="ECO:0007669"/>
    <property type="project" value="InterPro"/>
</dbReference>
<dbReference type="FunFam" id="1.20.1640.10:FF:000008">
    <property type="entry name" value="NPC intracellular cholesterol transporter 1"/>
    <property type="match status" value="1"/>
</dbReference>
<keyword evidence="7 17" id="KW-1133">Transmembrane helix</keyword>
<reference evidence="20" key="2">
    <citation type="submission" date="2015-06" db="UniProtKB">
        <authorList>
            <consortium name="EnsemblMetazoa"/>
        </authorList>
    </citation>
    <scope>IDENTIFICATION</scope>
</reference>
<comment type="catalytic activity">
    <reaction evidence="15">
        <text>cholesterol(in) = cholesterol(out)</text>
        <dbReference type="Rhea" id="RHEA:39747"/>
        <dbReference type="ChEBI" id="CHEBI:16113"/>
    </reaction>
</comment>
<dbReference type="GO" id="GO:0012505">
    <property type="term" value="C:endomembrane system"/>
    <property type="evidence" value="ECO:0007669"/>
    <property type="project" value="UniProtKB-SubCell"/>
</dbReference>
<evidence type="ECO:0000256" key="8">
    <source>
        <dbReference type="ARBA" id="ARBA00023055"/>
    </source>
</evidence>
<keyword evidence="21" id="KW-1185">Reference proteome</keyword>
<keyword evidence="12" id="KW-1207">Sterol metabolism</keyword>